<dbReference type="InterPro" id="IPR013658">
    <property type="entry name" value="SGL"/>
</dbReference>
<reference evidence="3 4" key="1">
    <citation type="submission" date="2014-08" db="EMBL/GenBank/DDBJ databases">
        <authorList>
            <person name="Wibberg D."/>
        </authorList>
    </citation>
    <scope>NUCLEOTIDE SEQUENCE [LARGE SCALE GENOMIC DNA]</scope>
    <source>
        <strain evidence="4">ING2-E5B</strain>
    </source>
</reference>
<evidence type="ECO:0000259" key="2">
    <source>
        <dbReference type="Pfam" id="PF08450"/>
    </source>
</evidence>
<dbReference type="STRING" id="1562970.ING2E5B_1862"/>
<name>A0A098C121_9BACT</name>
<gene>
    <name evidence="3" type="ORF">ING2E5B_1862</name>
</gene>
<dbReference type="PANTHER" id="PTHR47572">
    <property type="entry name" value="LIPOPROTEIN-RELATED"/>
    <property type="match status" value="1"/>
</dbReference>
<accession>A0A098C121</accession>
<dbReference type="InterPro" id="IPR011042">
    <property type="entry name" value="6-blade_b-propeller_TolB-like"/>
</dbReference>
<dbReference type="Gene3D" id="2.120.10.30">
    <property type="entry name" value="TolB, C-terminal domain"/>
    <property type="match status" value="1"/>
</dbReference>
<dbReference type="PATRIC" id="fig|1562970.3.peg.1843"/>
<keyword evidence="4" id="KW-1185">Reference proteome</keyword>
<dbReference type="Pfam" id="PF08450">
    <property type="entry name" value="SGL"/>
    <property type="match status" value="1"/>
</dbReference>
<dbReference type="InterPro" id="IPR051262">
    <property type="entry name" value="SMP-30/CGR1_Lactonase"/>
</dbReference>
<evidence type="ECO:0000313" key="3">
    <source>
        <dbReference type="EMBL" id="CEA16600.1"/>
    </source>
</evidence>
<sequence length="310" mass="34816">MLDHIDRVITDQNIKCMKAIISIILLAMTVSLSGQKINLIAESAVIEKIGTGYSFTEGPAVSANGKVYFTDQPNDRIYVWDEIDGVSLWLEGTERSNGMYFNNKNMLVSCADLHNRLITIDENKNISPLFENYEGVHLNGPNDLWISPDGGIYFTDPYYHRGYWAEGHVEAQDTRGVYYLSSDGKVTRVVDDYVQPNGLVGTPDGKFLYIADINDGKIWRYDIDTDGTLSNKTFFAPKGSDGMTIDNYGNIYLTMGKVWIYSPEGELIQEIEFPESPSNICFGGKERDILFVTARTSVYTLKMNARGVNK</sequence>
<keyword evidence="1" id="KW-0378">Hydrolase</keyword>
<dbReference type="PANTHER" id="PTHR47572:SF4">
    <property type="entry name" value="LACTONASE DRP35"/>
    <property type="match status" value="1"/>
</dbReference>
<dbReference type="HOGENOM" id="CLU_036110_0_1_10"/>
<evidence type="ECO:0000256" key="1">
    <source>
        <dbReference type="ARBA" id="ARBA00022801"/>
    </source>
</evidence>
<dbReference type="Proteomes" id="UP000032417">
    <property type="component" value="Chromosome 1"/>
</dbReference>
<proteinExistence type="predicted"/>
<protein>
    <recommendedName>
        <fullName evidence="2">SMP-30/Gluconolactonase/LRE-like region domain-containing protein</fullName>
    </recommendedName>
</protein>
<feature type="domain" description="SMP-30/Gluconolactonase/LRE-like region" evidence="2">
    <location>
        <begin position="55"/>
        <end position="294"/>
    </location>
</feature>
<dbReference type="GO" id="GO:0016787">
    <property type="term" value="F:hydrolase activity"/>
    <property type="evidence" value="ECO:0007669"/>
    <property type="project" value="UniProtKB-KW"/>
</dbReference>
<dbReference type="EMBL" id="LN515532">
    <property type="protein sequence ID" value="CEA16600.1"/>
    <property type="molecule type" value="Genomic_DNA"/>
</dbReference>
<dbReference type="SUPFAM" id="SSF63829">
    <property type="entry name" value="Calcium-dependent phosphotriesterase"/>
    <property type="match status" value="1"/>
</dbReference>
<dbReference type="AlphaFoldDB" id="A0A098C121"/>
<evidence type="ECO:0000313" key="4">
    <source>
        <dbReference type="Proteomes" id="UP000032417"/>
    </source>
</evidence>
<dbReference type="KEGG" id="pbt:ING2E5B_1862"/>
<organism evidence="3 4">
    <name type="scientific">Fermentimonas caenicola</name>
    <dbReference type="NCBI Taxonomy" id="1562970"/>
    <lineage>
        <taxon>Bacteria</taxon>
        <taxon>Pseudomonadati</taxon>
        <taxon>Bacteroidota</taxon>
        <taxon>Bacteroidia</taxon>
        <taxon>Bacteroidales</taxon>
        <taxon>Dysgonomonadaceae</taxon>
        <taxon>Fermentimonas</taxon>
    </lineage>
</organism>